<evidence type="ECO:0000313" key="2">
    <source>
        <dbReference type="Proteomes" id="UP001432075"/>
    </source>
</evidence>
<sequence>MVTPVDRERFAVAVEAVDGTVVGALAAEFGHDPARAPASGG</sequence>
<reference evidence="1" key="1">
    <citation type="submission" date="2022-10" db="EMBL/GenBank/DDBJ databases">
        <title>The complete genomes of actinobacterial strains from the NBC collection.</title>
        <authorList>
            <person name="Joergensen T.S."/>
            <person name="Alvarez Arevalo M."/>
            <person name="Sterndorff E.B."/>
            <person name="Faurdal D."/>
            <person name="Vuksanovic O."/>
            <person name="Mourched A.-S."/>
            <person name="Charusanti P."/>
            <person name="Shaw S."/>
            <person name="Blin K."/>
            <person name="Weber T."/>
        </authorList>
    </citation>
    <scope>NUCLEOTIDE SEQUENCE</scope>
    <source>
        <strain evidence="1">NBC_00283</strain>
    </source>
</reference>
<organism evidence="1 2">
    <name type="scientific">Streptomyces goshikiensis</name>
    <dbReference type="NCBI Taxonomy" id="1942"/>
    <lineage>
        <taxon>Bacteria</taxon>
        <taxon>Bacillati</taxon>
        <taxon>Actinomycetota</taxon>
        <taxon>Actinomycetes</taxon>
        <taxon>Kitasatosporales</taxon>
        <taxon>Streptomycetaceae</taxon>
        <taxon>Streptomyces</taxon>
    </lineage>
</organism>
<dbReference type="RefSeq" id="WP_268254108.1">
    <property type="nucleotide sequence ID" value="NZ_BMVE01000012.1"/>
</dbReference>
<dbReference type="Proteomes" id="UP001432075">
    <property type="component" value="Chromosome"/>
</dbReference>
<evidence type="ECO:0000313" key="1">
    <source>
        <dbReference type="EMBL" id="WUO49695.1"/>
    </source>
</evidence>
<name>A0ABZ1RT63_9ACTN</name>
<dbReference type="EMBL" id="CP108057">
    <property type="protein sequence ID" value="WUO49695.1"/>
    <property type="molecule type" value="Genomic_DNA"/>
</dbReference>
<gene>
    <name evidence="1" type="ORF">OHU17_29840</name>
</gene>
<protein>
    <submittedName>
        <fullName evidence="1">Uncharacterized protein</fullName>
    </submittedName>
</protein>
<accession>A0ABZ1RT63</accession>
<proteinExistence type="predicted"/>
<keyword evidence="2" id="KW-1185">Reference proteome</keyword>